<organism evidence="1 2">
    <name type="scientific">Ereboglobus luteus</name>
    <dbReference type="NCBI Taxonomy" id="1796921"/>
    <lineage>
        <taxon>Bacteria</taxon>
        <taxon>Pseudomonadati</taxon>
        <taxon>Verrucomicrobiota</taxon>
        <taxon>Opitutia</taxon>
        <taxon>Opitutales</taxon>
        <taxon>Opitutaceae</taxon>
        <taxon>Ereboglobus</taxon>
    </lineage>
</organism>
<dbReference type="EMBL" id="CP023004">
    <property type="protein sequence ID" value="AWI07863.1"/>
    <property type="molecule type" value="Genomic_DNA"/>
</dbReference>
<evidence type="ECO:0000313" key="2">
    <source>
        <dbReference type="Proteomes" id="UP000244896"/>
    </source>
</evidence>
<name>A0A2U8DZ05_9BACT</name>
<dbReference type="KEGG" id="elut:CKA38_00065"/>
<dbReference type="Proteomes" id="UP000244896">
    <property type="component" value="Chromosome"/>
</dbReference>
<reference evidence="1 2" key="1">
    <citation type="journal article" date="2018" name="Syst. Appl. Microbiol.">
        <title>Ereboglobus luteus gen. nov. sp. nov. from cockroach guts, and new insights into the oxygen relationship of the genera Opitutus and Didymococcus (Verrucomicrobia: Opitutaceae).</title>
        <authorList>
            <person name="Tegtmeier D."/>
            <person name="Belitz A."/>
            <person name="Radek R."/>
            <person name="Heimerl T."/>
            <person name="Brune A."/>
        </authorList>
    </citation>
    <scope>NUCLEOTIDE SEQUENCE [LARGE SCALE GENOMIC DNA]</scope>
    <source>
        <strain evidence="1 2">Ho45</strain>
    </source>
</reference>
<dbReference type="PANTHER" id="PTHR32018">
    <property type="entry name" value="RHAMNOGALACTURONATE LYASE FAMILY PROTEIN"/>
    <property type="match status" value="1"/>
</dbReference>
<dbReference type="OrthoDB" id="101122at2"/>
<accession>A0A2U8DZ05</accession>
<gene>
    <name evidence="1" type="ORF">CKA38_00065</name>
</gene>
<sequence length="102" mass="11421">MRFTGGPWKNQITDKYHYFTDAGGHYAHGWIGGNSRLGCWIIYGSTEDQNGGPTRQHNTAHWQRILLKILACSHYGAPNTIAPAGRAWQKFTAPGCFISTKR</sequence>
<dbReference type="PANTHER" id="PTHR32018:SF1">
    <property type="entry name" value="RHAMNOGALACTURONAN ENDOLYASE"/>
    <property type="match status" value="1"/>
</dbReference>
<protein>
    <submittedName>
        <fullName evidence="1">Uncharacterized protein</fullName>
    </submittedName>
</protein>
<evidence type="ECO:0000313" key="1">
    <source>
        <dbReference type="EMBL" id="AWI07863.1"/>
    </source>
</evidence>
<dbReference type="InterPro" id="IPR051850">
    <property type="entry name" value="Polysacch_Lyase_4"/>
</dbReference>
<dbReference type="AlphaFoldDB" id="A0A2U8DZ05"/>
<dbReference type="RefSeq" id="WP_108823673.1">
    <property type="nucleotide sequence ID" value="NZ_CP023004.1"/>
</dbReference>
<keyword evidence="2" id="KW-1185">Reference proteome</keyword>
<proteinExistence type="predicted"/>